<feature type="transmembrane region" description="Helical" evidence="2">
    <location>
        <begin position="140"/>
        <end position="160"/>
    </location>
</feature>
<evidence type="ECO:0000313" key="4">
    <source>
        <dbReference type="Proteomes" id="UP000030651"/>
    </source>
</evidence>
<accession>W3XIR5</accession>
<dbReference type="AlphaFoldDB" id="W3XIR5"/>
<feature type="transmembrane region" description="Helical" evidence="2">
    <location>
        <begin position="295"/>
        <end position="318"/>
    </location>
</feature>
<gene>
    <name evidence="3" type="ORF">PFICI_03988</name>
</gene>
<name>W3XIR5_PESFW</name>
<dbReference type="Proteomes" id="UP000030651">
    <property type="component" value="Unassembled WGS sequence"/>
</dbReference>
<feature type="region of interest" description="Disordered" evidence="1">
    <location>
        <begin position="533"/>
        <end position="572"/>
    </location>
</feature>
<evidence type="ECO:0000256" key="1">
    <source>
        <dbReference type="SAM" id="MobiDB-lite"/>
    </source>
</evidence>
<dbReference type="KEGG" id="pfy:PFICI_03988"/>
<feature type="compositionally biased region" description="Polar residues" evidence="1">
    <location>
        <begin position="498"/>
        <end position="510"/>
    </location>
</feature>
<protein>
    <submittedName>
        <fullName evidence="3">Uncharacterized protein</fullName>
    </submittedName>
</protein>
<evidence type="ECO:0000256" key="2">
    <source>
        <dbReference type="SAM" id="Phobius"/>
    </source>
</evidence>
<keyword evidence="2" id="KW-0472">Membrane</keyword>
<dbReference type="GeneID" id="19269001"/>
<proteinExistence type="predicted"/>
<dbReference type="OrthoDB" id="1937642at2759"/>
<evidence type="ECO:0000313" key="3">
    <source>
        <dbReference type="EMBL" id="ETS85963.1"/>
    </source>
</evidence>
<feature type="compositionally biased region" description="Polar residues" evidence="1">
    <location>
        <begin position="536"/>
        <end position="551"/>
    </location>
</feature>
<dbReference type="InParanoid" id="W3XIR5"/>
<keyword evidence="2" id="KW-0812">Transmembrane</keyword>
<dbReference type="HOGENOM" id="CLU_034489_1_0_1"/>
<feature type="transmembrane region" description="Helical" evidence="2">
    <location>
        <begin position="166"/>
        <end position="185"/>
    </location>
</feature>
<dbReference type="EMBL" id="KI912110">
    <property type="protein sequence ID" value="ETS85963.1"/>
    <property type="molecule type" value="Genomic_DNA"/>
</dbReference>
<dbReference type="RefSeq" id="XP_007830760.1">
    <property type="nucleotide sequence ID" value="XM_007832569.1"/>
</dbReference>
<dbReference type="eggNOG" id="ENOG502SH7B">
    <property type="taxonomic scope" value="Eukaryota"/>
</dbReference>
<feature type="transmembrane region" description="Helical" evidence="2">
    <location>
        <begin position="324"/>
        <end position="342"/>
    </location>
</feature>
<reference evidence="4" key="1">
    <citation type="journal article" date="2015" name="BMC Genomics">
        <title>Genomic and transcriptomic analysis of the endophytic fungus Pestalotiopsis fici reveals its lifestyle and high potential for synthesis of natural products.</title>
        <authorList>
            <person name="Wang X."/>
            <person name="Zhang X."/>
            <person name="Liu L."/>
            <person name="Xiang M."/>
            <person name="Wang W."/>
            <person name="Sun X."/>
            <person name="Che Y."/>
            <person name="Guo L."/>
            <person name="Liu G."/>
            <person name="Guo L."/>
            <person name="Wang C."/>
            <person name="Yin W.B."/>
            <person name="Stadler M."/>
            <person name="Zhang X."/>
            <person name="Liu X."/>
        </authorList>
    </citation>
    <scope>NUCLEOTIDE SEQUENCE [LARGE SCALE GENOMIC DNA]</scope>
    <source>
        <strain evidence="4">W106-1 / CGMCC3.15140</strain>
    </source>
</reference>
<feature type="transmembrane region" description="Helical" evidence="2">
    <location>
        <begin position="41"/>
        <end position="63"/>
    </location>
</feature>
<feature type="region of interest" description="Disordered" evidence="1">
    <location>
        <begin position="491"/>
        <end position="511"/>
    </location>
</feature>
<keyword evidence="4" id="KW-1185">Reference proteome</keyword>
<keyword evidence="2" id="KW-1133">Transmembrane helix</keyword>
<organism evidence="3 4">
    <name type="scientific">Pestalotiopsis fici (strain W106-1 / CGMCC3.15140)</name>
    <dbReference type="NCBI Taxonomy" id="1229662"/>
    <lineage>
        <taxon>Eukaryota</taxon>
        <taxon>Fungi</taxon>
        <taxon>Dikarya</taxon>
        <taxon>Ascomycota</taxon>
        <taxon>Pezizomycotina</taxon>
        <taxon>Sordariomycetes</taxon>
        <taxon>Xylariomycetidae</taxon>
        <taxon>Amphisphaeriales</taxon>
        <taxon>Sporocadaceae</taxon>
        <taxon>Pestalotiopsis</taxon>
    </lineage>
</organism>
<sequence length="572" mass="64734">MSSTVSQLSSQWANPSDVTTVLMVIGGDVVQKALAQTTGCWYTPVCFSFGWVAYMFMALVGIIGDGRLLPIPDYPAKVFNLKTGYVRDNKNWVIGRLLRDHEAYMSRKEPAPTSGVRIAVWEAKENKNCHKQISFSHSRIHIWGGITMAAQLIIAAIPVIKNHRWGILLITASGTVLALMVGGLPQWRAEKLPNRQQSKKVFALTTGNGSRDIMVIIGAGKILDLEDLSAQETPRSEKPWEKFKLEASRRPQRHGWAQSGRIEKFMLDHTGSFHFSRMKVHGILTRPVRGLPAGFLLTMVVCVVQSILWLLLLITVAALSTDTWYLILVGGIGMFQNGYLAAMERTPEHRNCPLELKEVITTAKVMDGLMDLEVAYGRDFMPNDDSIEPIMTPLVKEFFPGRLRLDEEDWWKGKCLDYDQIRSKEKEWRGVPRRAMHPDAAPKEYWNAPEKAPLYYYGGNQIPFEKFQPVVSSTARYDWGINSDRQWKVEHEPISRPKSPQQAYHASSSRLPGLPEGEAFADLAHVTGDTRIVQARRSNSMTSEPQRNSMLQFERTFKRDDPGYTFKSPPWS</sequence>